<proteinExistence type="predicted"/>
<evidence type="ECO:0000256" key="1">
    <source>
        <dbReference type="ARBA" id="ARBA00004141"/>
    </source>
</evidence>
<dbReference type="InterPro" id="IPR016181">
    <property type="entry name" value="Acyl_CoA_acyltransferase"/>
</dbReference>
<dbReference type="Gene3D" id="1.20.1540.10">
    <property type="entry name" value="Rhomboid-like"/>
    <property type="match status" value="1"/>
</dbReference>
<gene>
    <name evidence="7" type="ORF">RUM8411_03313</name>
</gene>
<protein>
    <submittedName>
        <fullName evidence="7">Rhomboid family protein</fullName>
    </submittedName>
</protein>
<evidence type="ECO:0000256" key="5">
    <source>
        <dbReference type="SAM" id="Phobius"/>
    </source>
</evidence>
<evidence type="ECO:0000313" key="7">
    <source>
        <dbReference type="EMBL" id="SLN66325.1"/>
    </source>
</evidence>
<feature type="transmembrane region" description="Helical" evidence="5">
    <location>
        <begin position="146"/>
        <end position="166"/>
    </location>
</feature>
<feature type="transmembrane region" description="Helical" evidence="5">
    <location>
        <begin position="98"/>
        <end position="116"/>
    </location>
</feature>
<sequence>MKELSRCPVTISLILLGAAGYAIWGPVRYSGNLISFPDHLIGAFRHGDLSHLALNFLLILIGGTLTEPRVGSWQTAAIAMMCLLFGTGAELAVAGPGFVGLSAAAYGLVAHGVLITAPPERRIVTIALIALALSAEYLFLRPQIAVFTHITAAVIGAGFAMFNSLFGSKGPVLKPMELHHVSPVIAIIAQTDEDDAHEAESTFLDDGVENMFVLQDRGRVLGVIGFDLDEQVPDLAWLSWTYLDQAQTGKGLGSQMLNDLLGKLAQQGVRKIFVETSDYEEFGKKIYASAHRLYEEFGAAVELTVPAYHSPTEAKIIYGLENPEAPEMATPEPTASTGLAIAEIHKAAETDDVAGLRWTETAEGLSGLDQQLALAQQQHYRMAVLAIPSDLSDANTAALKDHGLHLCGALKDFYGAGLHQCWWTRDLTEA</sequence>
<dbReference type="InterPro" id="IPR035952">
    <property type="entry name" value="Rhomboid-like_sf"/>
</dbReference>
<evidence type="ECO:0000259" key="6">
    <source>
        <dbReference type="PROSITE" id="PS51186"/>
    </source>
</evidence>
<feature type="transmembrane region" description="Helical" evidence="5">
    <location>
        <begin position="7"/>
        <end position="29"/>
    </location>
</feature>
<dbReference type="InterPro" id="IPR000182">
    <property type="entry name" value="GNAT_dom"/>
</dbReference>
<dbReference type="GO" id="GO:0016020">
    <property type="term" value="C:membrane"/>
    <property type="evidence" value="ECO:0007669"/>
    <property type="project" value="UniProtKB-SubCell"/>
</dbReference>
<dbReference type="CDD" id="cd04301">
    <property type="entry name" value="NAT_SF"/>
    <property type="match status" value="1"/>
</dbReference>
<dbReference type="EMBL" id="FWFP01000010">
    <property type="protein sequence ID" value="SLN66325.1"/>
    <property type="molecule type" value="Genomic_DNA"/>
</dbReference>
<comment type="subcellular location">
    <subcellularLocation>
        <location evidence="1">Membrane</location>
        <topology evidence="1">Multi-pass membrane protein</topology>
    </subcellularLocation>
</comment>
<dbReference type="Gene3D" id="3.40.630.30">
    <property type="match status" value="1"/>
</dbReference>
<dbReference type="SUPFAM" id="SSF144091">
    <property type="entry name" value="Rhomboid-like"/>
    <property type="match status" value="1"/>
</dbReference>
<dbReference type="GO" id="GO:0004252">
    <property type="term" value="F:serine-type endopeptidase activity"/>
    <property type="evidence" value="ECO:0007669"/>
    <property type="project" value="InterPro"/>
</dbReference>
<keyword evidence="3 5" id="KW-1133">Transmembrane helix</keyword>
<keyword evidence="8" id="KW-1185">Reference proteome</keyword>
<evidence type="ECO:0000256" key="3">
    <source>
        <dbReference type="ARBA" id="ARBA00022989"/>
    </source>
</evidence>
<dbReference type="PROSITE" id="PS51186">
    <property type="entry name" value="GNAT"/>
    <property type="match status" value="1"/>
</dbReference>
<feature type="domain" description="N-acetyltransferase" evidence="6">
    <location>
        <begin position="171"/>
        <end position="323"/>
    </location>
</feature>
<feature type="transmembrane region" description="Helical" evidence="5">
    <location>
        <begin position="123"/>
        <end position="140"/>
    </location>
</feature>
<dbReference type="PANTHER" id="PTHR43066">
    <property type="entry name" value="RHOMBOID-RELATED PROTEIN"/>
    <property type="match status" value="1"/>
</dbReference>
<dbReference type="AlphaFoldDB" id="A0A1X7A205"/>
<dbReference type="PANTHER" id="PTHR43066:SF5">
    <property type="entry name" value="RHOMBOID-LIKE PROTEIN 11, CHLOROPLASTIC-RELATED"/>
    <property type="match status" value="1"/>
</dbReference>
<dbReference type="InterPro" id="IPR022764">
    <property type="entry name" value="Peptidase_S54_rhomboid_dom"/>
</dbReference>
<feature type="transmembrane region" description="Helical" evidence="5">
    <location>
        <begin position="49"/>
        <end position="66"/>
    </location>
</feature>
<dbReference type="Pfam" id="PF00583">
    <property type="entry name" value="Acetyltransf_1"/>
    <property type="match status" value="1"/>
</dbReference>
<evidence type="ECO:0000256" key="2">
    <source>
        <dbReference type="ARBA" id="ARBA00022692"/>
    </source>
</evidence>
<organism evidence="7 8">
    <name type="scientific">Ruegeria meonggei</name>
    <dbReference type="NCBI Taxonomy" id="1446476"/>
    <lineage>
        <taxon>Bacteria</taxon>
        <taxon>Pseudomonadati</taxon>
        <taxon>Pseudomonadota</taxon>
        <taxon>Alphaproteobacteria</taxon>
        <taxon>Rhodobacterales</taxon>
        <taxon>Roseobacteraceae</taxon>
        <taxon>Ruegeria</taxon>
    </lineage>
</organism>
<evidence type="ECO:0000256" key="4">
    <source>
        <dbReference type="ARBA" id="ARBA00023136"/>
    </source>
</evidence>
<dbReference type="Proteomes" id="UP000193778">
    <property type="component" value="Unassembled WGS sequence"/>
</dbReference>
<evidence type="ECO:0000313" key="8">
    <source>
        <dbReference type="Proteomes" id="UP000193778"/>
    </source>
</evidence>
<keyword evidence="2 5" id="KW-0812">Transmembrane</keyword>
<dbReference type="Pfam" id="PF01694">
    <property type="entry name" value="Rhomboid"/>
    <property type="match status" value="1"/>
</dbReference>
<dbReference type="OrthoDB" id="7811810at2"/>
<keyword evidence="4 5" id="KW-0472">Membrane</keyword>
<dbReference type="RefSeq" id="WP_085823790.1">
    <property type="nucleotide sequence ID" value="NZ_FWFP01000010.1"/>
</dbReference>
<reference evidence="8" key="1">
    <citation type="submission" date="2017-03" db="EMBL/GenBank/DDBJ databases">
        <authorList>
            <person name="Rodrigo-Torres L."/>
            <person name="Arahal R.D."/>
            <person name="Lucena T."/>
        </authorList>
    </citation>
    <scope>NUCLEOTIDE SEQUENCE [LARGE SCALE GENOMIC DNA]</scope>
    <source>
        <strain evidence="8">CECT 8411</strain>
    </source>
</reference>
<name>A0A1X7A205_9RHOB</name>
<dbReference type="GO" id="GO:0016747">
    <property type="term" value="F:acyltransferase activity, transferring groups other than amino-acyl groups"/>
    <property type="evidence" value="ECO:0007669"/>
    <property type="project" value="InterPro"/>
</dbReference>
<dbReference type="SUPFAM" id="SSF55729">
    <property type="entry name" value="Acyl-CoA N-acyltransferases (Nat)"/>
    <property type="match status" value="1"/>
</dbReference>
<accession>A0A1X7A205</accession>